<protein>
    <submittedName>
        <fullName evidence="2">Uncharacterized protein</fullName>
    </submittedName>
</protein>
<proteinExistence type="predicted"/>
<dbReference type="Proteomes" id="UP000287124">
    <property type="component" value="Unassembled WGS sequence"/>
</dbReference>
<evidence type="ECO:0000313" key="2">
    <source>
        <dbReference type="EMBL" id="RTE81454.1"/>
    </source>
</evidence>
<name>A0A430M0K7_9HYPO</name>
<evidence type="ECO:0000256" key="1">
    <source>
        <dbReference type="SAM" id="MobiDB-lite"/>
    </source>
</evidence>
<sequence length="159" mass="17854">MAERSSASSLEGPMQGSSNPRYSTKCRWKGVDIDRSIVKTKAYLTWGQGCFMFDRNVFPFPVIDNGMETLTWDTHSLPITSARVVDVCSHSNTPQSPYQKYLIHMEGLEYALETPLQIPPPLYPCPPPKVPQTTLVTSGVRRVISRNYSQEDLFLVAKG</sequence>
<dbReference type="EMBL" id="MIKF01000040">
    <property type="protein sequence ID" value="RTE81454.1"/>
    <property type="molecule type" value="Genomic_DNA"/>
</dbReference>
<evidence type="ECO:0000313" key="3">
    <source>
        <dbReference type="Proteomes" id="UP000287124"/>
    </source>
</evidence>
<accession>A0A430M0K7</accession>
<comment type="caution">
    <text evidence="2">The sequence shown here is derived from an EMBL/GenBank/DDBJ whole genome shotgun (WGS) entry which is preliminary data.</text>
</comment>
<dbReference type="AlphaFoldDB" id="A0A430M0K7"/>
<gene>
    <name evidence="2" type="ORF">BHE90_003993</name>
</gene>
<keyword evidence="3" id="KW-1185">Reference proteome</keyword>
<organism evidence="2 3">
    <name type="scientific">Fusarium euwallaceae</name>
    <dbReference type="NCBI Taxonomy" id="1147111"/>
    <lineage>
        <taxon>Eukaryota</taxon>
        <taxon>Fungi</taxon>
        <taxon>Dikarya</taxon>
        <taxon>Ascomycota</taxon>
        <taxon>Pezizomycotina</taxon>
        <taxon>Sordariomycetes</taxon>
        <taxon>Hypocreomycetidae</taxon>
        <taxon>Hypocreales</taxon>
        <taxon>Nectriaceae</taxon>
        <taxon>Fusarium</taxon>
        <taxon>Fusarium solani species complex</taxon>
    </lineage>
</organism>
<feature type="region of interest" description="Disordered" evidence="1">
    <location>
        <begin position="1"/>
        <end position="21"/>
    </location>
</feature>
<reference evidence="2 3" key="1">
    <citation type="submission" date="2017-06" db="EMBL/GenBank/DDBJ databases">
        <title>Comparative genomic analysis of Ambrosia Fusariam Clade fungi.</title>
        <authorList>
            <person name="Stajich J.E."/>
            <person name="Carrillo J."/>
            <person name="Kijimoto T."/>
            <person name="Eskalen A."/>
            <person name="O'Donnell K."/>
            <person name="Kasson M."/>
        </authorList>
    </citation>
    <scope>NUCLEOTIDE SEQUENCE [LARGE SCALE GENOMIC DNA]</scope>
    <source>
        <strain evidence="2 3">UCR1854</strain>
    </source>
</reference>